<dbReference type="EMBL" id="KZ270530">
    <property type="protein sequence ID" value="OZC05688.1"/>
    <property type="molecule type" value="Genomic_DNA"/>
</dbReference>
<feature type="non-terminal residue" evidence="1">
    <location>
        <position position="61"/>
    </location>
</feature>
<keyword evidence="2" id="KW-1185">Reference proteome</keyword>
<name>A0A238BMG4_9BILA</name>
<proteinExistence type="predicted"/>
<protein>
    <submittedName>
        <fullName evidence="1">Uncharacterized protein</fullName>
    </submittedName>
</protein>
<gene>
    <name evidence="1" type="ORF">X798_07338</name>
</gene>
<dbReference type="AlphaFoldDB" id="A0A238BMG4"/>
<evidence type="ECO:0000313" key="2">
    <source>
        <dbReference type="Proteomes" id="UP000242913"/>
    </source>
</evidence>
<organism evidence="1 2">
    <name type="scientific">Onchocerca flexuosa</name>
    <dbReference type="NCBI Taxonomy" id="387005"/>
    <lineage>
        <taxon>Eukaryota</taxon>
        <taxon>Metazoa</taxon>
        <taxon>Ecdysozoa</taxon>
        <taxon>Nematoda</taxon>
        <taxon>Chromadorea</taxon>
        <taxon>Rhabditida</taxon>
        <taxon>Spirurina</taxon>
        <taxon>Spiruromorpha</taxon>
        <taxon>Filarioidea</taxon>
        <taxon>Onchocercidae</taxon>
        <taxon>Onchocerca</taxon>
    </lineage>
</organism>
<reference evidence="1 2" key="1">
    <citation type="submission" date="2015-12" db="EMBL/GenBank/DDBJ databases">
        <title>Draft genome of the nematode, Onchocerca flexuosa.</title>
        <authorList>
            <person name="Mitreva M."/>
        </authorList>
    </citation>
    <scope>NUCLEOTIDE SEQUENCE [LARGE SCALE GENOMIC DNA]</scope>
    <source>
        <strain evidence="1">Red Deer</strain>
    </source>
</reference>
<sequence>MEHVKIGTRENFMEDETRKNLLIGTCESLLIWNMLKFTGWNMICESLLRLEHVKILWRMKH</sequence>
<accession>A0A238BMG4</accession>
<dbReference type="Proteomes" id="UP000242913">
    <property type="component" value="Unassembled WGS sequence"/>
</dbReference>
<evidence type="ECO:0000313" key="1">
    <source>
        <dbReference type="EMBL" id="OZC05688.1"/>
    </source>
</evidence>